<dbReference type="InterPro" id="IPR006380">
    <property type="entry name" value="SPP-like_dom"/>
</dbReference>
<dbReference type="InterPro" id="IPR023214">
    <property type="entry name" value="HAD_sf"/>
</dbReference>
<name>A0A9Q4EL18_9BACI</name>
<accession>A0A9Q4EL18</accession>
<dbReference type="AlphaFoldDB" id="A0A9Q4EL18"/>
<comment type="caution">
    <text evidence="2">The sequence shown here is derived from an EMBL/GenBank/DDBJ whole genome shotgun (WGS) entry which is preliminary data.</text>
</comment>
<keyword evidence="2" id="KW-0378">Hydrolase</keyword>
<dbReference type="InterPro" id="IPR024197">
    <property type="entry name" value="TPP-like"/>
</dbReference>
<proteinExistence type="predicted"/>
<dbReference type="GO" id="GO:0016787">
    <property type="term" value="F:hydrolase activity"/>
    <property type="evidence" value="ECO:0007669"/>
    <property type="project" value="UniProtKB-KW"/>
</dbReference>
<protein>
    <submittedName>
        <fullName evidence="2">Hydrolase (Had superfamily)</fullName>
    </submittedName>
</protein>
<dbReference type="Proteomes" id="UP001073053">
    <property type="component" value="Unassembled WGS sequence"/>
</dbReference>
<dbReference type="SUPFAM" id="SSF56784">
    <property type="entry name" value="HAD-like"/>
    <property type="match status" value="1"/>
</dbReference>
<dbReference type="Gene3D" id="3.40.50.1000">
    <property type="entry name" value="HAD superfamily/HAD-like"/>
    <property type="match status" value="2"/>
</dbReference>
<reference evidence="2" key="1">
    <citation type="submission" date="2022-02" db="EMBL/GenBank/DDBJ databases">
        <title>Crop Bioprotection Bacillus Genome Sequencing.</title>
        <authorList>
            <person name="Dunlap C."/>
        </authorList>
    </citation>
    <scope>NUCLEOTIDE SEQUENCE</scope>
    <source>
        <strain evidence="2">EC49O2N-C10</strain>
    </source>
</reference>
<dbReference type="RefSeq" id="WP_213418274.1">
    <property type="nucleotide sequence ID" value="NZ_CP070976.1"/>
</dbReference>
<evidence type="ECO:0000259" key="1">
    <source>
        <dbReference type="Pfam" id="PF05116"/>
    </source>
</evidence>
<organism evidence="2 3">
    <name type="scientific">Bacillus halotolerans</name>
    <dbReference type="NCBI Taxonomy" id="260554"/>
    <lineage>
        <taxon>Bacteria</taxon>
        <taxon>Bacillati</taxon>
        <taxon>Bacillota</taxon>
        <taxon>Bacilli</taxon>
        <taxon>Bacillales</taxon>
        <taxon>Bacillaceae</taxon>
        <taxon>Bacillus</taxon>
    </lineage>
</organism>
<dbReference type="PIRSF" id="PIRSF030802">
    <property type="entry name" value="UCP030802"/>
    <property type="match status" value="1"/>
</dbReference>
<dbReference type="EMBL" id="JALAWA010000006">
    <property type="protein sequence ID" value="MCY9185240.1"/>
    <property type="molecule type" value="Genomic_DNA"/>
</dbReference>
<gene>
    <name evidence="2" type="ORF">MOF03_11355</name>
</gene>
<evidence type="ECO:0000313" key="2">
    <source>
        <dbReference type="EMBL" id="MCY9185240.1"/>
    </source>
</evidence>
<dbReference type="Pfam" id="PF05116">
    <property type="entry name" value="S6PP"/>
    <property type="match status" value="1"/>
</dbReference>
<dbReference type="InterPro" id="IPR036412">
    <property type="entry name" value="HAD-like_sf"/>
</dbReference>
<feature type="domain" description="Sucrose phosphatase-like" evidence="1">
    <location>
        <begin position="46"/>
        <end position="225"/>
    </location>
</feature>
<sequence>MNAFASDLDRTLIYSRHMIGTPDKEAGIELIETLNGRELSYISSAVKEHLNQIQKDHYFIPVTTRTNEQYKRIGCFQQDIVPEYAVTTNGGCILKDGEPLKEWDELMKEELASCLPIEAILREIAGLSLSEAVKRTRIAHHYFVYLILHEEKIPYIDISAVKEWGADKGWQVSLQGRKLYFIPNPLNKWKAVEYLKSRLSLDEIYTAGDSLLDLELIREADFGIAPAHGEVLSHDPELRKTIASGMLAGEEITASVLSQISKLKHV</sequence>
<evidence type="ECO:0000313" key="3">
    <source>
        <dbReference type="Proteomes" id="UP001073053"/>
    </source>
</evidence>